<accession>A0A084TMP4</accession>
<evidence type="ECO:0000313" key="1">
    <source>
        <dbReference type="EMBL" id="KFB01980.1"/>
    </source>
</evidence>
<dbReference type="AlphaFoldDB" id="A0A084TMP4"/>
<organism evidence="1 2">
    <name type="scientific">Mangrovimonas yunxiaonensis</name>
    <dbReference type="NCBI Taxonomy" id="1197477"/>
    <lineage>
        <taxon>Bacteria</taxon>
        <taxon>Pseudomonadati</taxon>
        <taxon>Bacteroidota</taxon>
        <taxon>Flavobacteriia</taxon>
        <taxon>Flavobacteriales</taxon>
        <taxon>Flavobacteriaceae</taxon>
        <taxon>Mangrovimonas</taxon>
    </lineage>
</organism>
<dbReference type="Proteomes" id="UP000028521">
    <property type="component" value="Unassembled WGS sequence"/>
</dbReference>
<name>A0A084TMP4_9FLAO</name>
<reference evidence="1 2" key="1">
    <citation type="journal article" date="2014" name="Genome Announc.">
        <title>Draft Genome Sequence of the Algicidal Bacterium Mangrovimonas yunxiaonensis Strain LY01.</title>
        <authorList>
            <person name="Li Y."/>
            <person name="Zhu H."/>
            <person name="Li C."/>
            <person name="Zhang H."/>
            <person name="Chen Z."/>
            <person name="Zheng W."/>
            <person name="Xu H."/>
            <person name="Zheng T."/>
        </authorList>
    </citation>
    <scope>NUCLEOTIDE SEQUENCE [LARGE SCALE GENOMIC DNA]</scope>
    <source>
        <strain evidence="1 2">LY01</strain>
    </source>
</reference>
<proteinExistence type="predicted"/>
<dbReference type="eggNOG" id="ENOG502Z9DW">
    <property type="taxonomic scope" value="Bacteria"/>
</dbReference>
<dbReference type="PROSITE" id="PS51257">
    <property type="entry name" value="PROKAR_LIPOPROTEIN"/>
    <property type="match status" value="1"/>
</dbReference>
<dbReference type="OrthoDB" id="832379at2"/>
<dbReference type="RefSeq" id="WP_036119283.1">
    <property type="nucleotide sequence ID" value="NZ_BMET01000005.1"/>
</dbReference>
<evidence type="ECO:0008006" key="3">
    <source>
        <dbReference type="Google" id="ProtNLM"/>
    </source>
</evidence>
<keyword evidence="2" id="KW-1185">Reference proteome</keyword>
<dbReference type="EMBL" id="JPFK01000003">
    <property type="protein sequence ID" value="KFB01980.1"/>
    <property type="molecule type" value="Genomic_DNA"/>
</dbReference>
<reference evidence="2" key="2">
    <citation type="submission" date="2014-07" db="EMBL/GenBank/DDBJ databases">
        <title>Genome sequence of Mangrovimonas yunxiaonensis.</title>
        <authorList>
            <person name="Li Y."/>
            <person name="Zheng T."/>
        </authorList>
    </citation>
    <scope>NUCLEOTIDE SEQUENCE [LARGE SCALE GENOMIC DNA]</scope>
    <source>
        <strain evidence="2">LY01</strain>
    </source>
</reference>
<protein>
    <recommendedName>
        <fullName evidence="3">Lipocalin-like domain-containing protein</fullName>
    </recommendedName>
</protein>
<comment type="caution">
    <text evidence="1">The sequence shown here is derived from an EMBL/GenBank/DDBJ whole genome shotgun (WGS) entry which is preliminary data.</text>
</comment>
<dbReference type="STRING" id="1197477.IA57_03700"/>
<gene>
    <name evidence="1" type="ORF">IA57_03700</name>
</gene>
<evidence type="ECO:0000313" key="2">
    <source>
        <dbReference type="Proteomes" id="UP000028521"/>
    </source>
</evidence>
<sequence length="356" mass="40006">MIKTSYLLLWLFSLSIILTACRKEEMELIETPNDDTLNPSSSVASVMKKVAMKDGSSDNIIDRANCLTVELPVTVIANGITLTINTTSDYNAIEAIFDDSFIDVDTLDIIFPINIIRNDHTTVTVNNTTELSAYAASCNGENEFDDDIECIDFQYPLNIAVFNINNELIYTDSLTNDYDMHTFLASLSTDIVAQFEFPVTLLLPNNTVITANTFSEIETSILNHIDDCDEDDDYDYNDDDCPDCTPIYVIDILTGCSDWVVEKLERNGNDYDDLYAGYTFNFYTNNTISAYYSGNTVYGTWTADENNGVTTLTIDIPSLPYCNNNWTLHEVSAPPGETKVDLRVGDDRIRYENFCN</sequence>